<dbReference type="Proteomes" id="UP000768646">
    <property type="component" value="Unassembled WGS sequence"/>
</dbReference>
<proteinExistence type="predicted"/>
<keyword evidence="2" id="KW-1185">Reference proteome</keyword>
<organism evidence="1 2">
    <name type="scientific">Pneumocystis oryctolagi</name>
    <dbReference type="NCBI Taxonomy" id="42067"/>
    <lineage>
        <taxon>Eukaryota</taxon>
        <taxon>Fungi</taxon>
        <taxon>Dikarya</taxon>
        <taxon>Ascomycota</taxon>
        <taxon>Taphrinomycotina</taxon>
        <taxon>Pneumocystomycetes</taxon>
        <taxon>Pneumocystaceae</taxon>
        <taxon>Pneumocystis</taxon>
    </lineage>
</organism>
<dbReference type="EMBL" id="JABTEG010000001">
    <property type="protein sequence ID" value="KAG4306323.1"/>
    <property type="molecule type" value="Genomic_DNA"/>
</dbReference>
<accession>A0ACB7CGS8</accession>
<protein>
    <submittedName>
        <fullName evidence="1">Uncharacterized protein</fullName>
    </submittedName>
</protein>
<name>A0ACB7CGS8_9ASCO</name>
<gene>
    <name evidence="1" type="ORF">PORY_000311</name>
</gene>
<evidence type="ECO:0000313" key="1">
    <source>
        <dbReference type="EMBL" id="KAG4306323.1"/>
    </source>
</evidence>
<reference evidence="1 2" key="1">
    <citation type="journal article" date="2021" name="Commun. Biol.">
        <title>Genomic insights into the host specific adaptation of the Pneumocystis genus.</title>
        <authorList>
            <person name="Cisse O.H."/>
            <person name="Ma L."/>
            <person name="Dekker J.P."/>
            <person name="Khil P.P."/>
            <person name="Youn J.-H."/>
            <person name="Brenchley J.M."/>
            <person name="Blair R."/>
            <person name="Pahar B."/>
            <person name="Chabe M."/>
            <person name="Van Rompay K.K.A."/>
            <person name="Keesler R."/>
            <person name="Sukura A."/>
            <person name="Hirsch V."/>
            <person name="Kutty G."/>
            <person name="Liu Y."/>
            <person name="Peng L."/>
            <person name="Chen J."/>
            <person name="Song J."/>
            <person name="Weissenbacher-Lang C."/>
            <person name="Xu J."/>
            <person name="Upham N.S."/>
            <person name="Stajich J.E."/>
            <person name="Cuomo C.A."/>
            <person name="Cushion M.T."/>
            <person name="Kovacs J.A."/>
        </authorList>
    </citation>
    <scope>NUCLEOTIDE SEQUENCE [LARGE SCALE GENOMIC DNA]</scope>
    <source>
        <strain evidence="1 2">RABM</strain>
    </source>
</reference>
<comment type="caution">
    <text evidence="1">The sequence shown here is derived from an EMBL/GenBank/DDBJ whole genome shotgun (WGS) entry which is preliminary data.</text>
</comment>
<sequence>MSLFTFKKSLIIGILIALLCLFDKFYLPKLYIFSPKKLQELSIQAIKKFPDDTEALLNHLAESIKKEYGNSVLPLNHNKWFFNNAGNAMGSMILLHASISEYLIFFGTSIGTEGHSGVHLSDDYFTILVGEQRSSFPGQFKPTIYKPGMQNHLPRGKRVQYSIPGECWALELAQGLLMNFDLTLNVVGWIPSMLPFGLIETFFSTLDFNNLWLTLRYTSEAMFKSFINGKF</sequence>
<evidence type="ECO:0000313" key="2">
    <source>
        <dbReference type="Proteomes" id="UP000768646"/>
    </source>
</evidence>